<dbReference type="InterPro" id="IPR001900">
    <property type="entry name" value="RNase_II/R"/>
</dbReference>
<dbReference type="InterPro" id="IPR050180">
    <property type="entry name" value="RNR_Ribonuclease"/>
</dbReference>
<accession>A0A7T8BBP7</accession>
<reference evidence="2" key="1">
    <citation type="submission" date="2021-01" db="EMBL/GenBank/DDBJ databases">
        <title>Description of Breznakiella homolactica.</title>
        <authorList>
            <person name="Song Y."/>
            <person name="Brune A."/>
        </authorList>
    </citation>
    <scope>NUCLEOTIDE SEQUENCE</scope>
    <source>
        <strain evidence="2">RmG30</strain>
    </source>
</reference>
<dbReference type="Pfam" id="PF23161">
    <property type="entry name" value="HTH_RNase_II"/>
    <property type="match status" value="1"/>
</dbReference>
<dbReference type="KEGG" id="bhc:JFL75_07755"/>
<dbReference type="Gene3D" id="1.10.10.10">
    <property type="entry name" value="Winged helix-like DNA-binding domain superfamily/Winged helix DNA-binding domain"/>
    <property type="match status" value="1"/>
</dbReference>
<dbReference type="Pfam" id="PF00773">
    <property type="entry name" value="RNB"/>
    <property type="match status" value="2"/>
</dbReference>
<dbReference type="GO" id="GO:0000932">
    <property type="term" value="C:P-body"/>
    <property type="evidence" value="ECO:0007669"/>
    <property type="project" value="TreeGrafter"/>
</dbReference>
<dbReference type="GO" id="GO:0000175">
    <property type="term" value="F:3'-5'-RNA exonuclease activity"/>
    <property type="evidence" value="ECO:0007669"/>
    <property type="project" value="TreeGrafter"/>
</dbReference>
<dbReference type="EMBL" id="CP067089">
    <property type="protein sequence ID" value="QQO10802.1"/>
    <property type="molecule type" value="Genomic_DNA"/>
</dbReference>
<evidence type="ECO:0000259" key="1">
    <source>
        <dbReference type="SMART" id="SM00955"/>
    </source>
</evidence>
<dbReference type="PANTHER" id="PTHR23355:SF42">
    <property type="entry name" value="RIBONUCLEASE II, CHLOROPLASTIC_MITOCHONDRIAL"/>
    <property type="match status" value="1"/>
</dbReference>
<proteinExistence type="predicted"/>
<name>A0A7T8BBP7_9SPIR</name>
<dbReference type="Gene3D" id="2.40.50.140">
    <property type="entry name" value="Nucleic acid-binding proteins"/>
    <property type="match status" value="1"/>
</dbReference>
<organism evidence="2 3">
    <name type="scientific">Breznakiella homolactica</name>
    <dbReference type="NCBI Taxonomy" id="2798577"/>
    <lineage>
        <taxon>Bacteria</taxon>
        <taxon>Pseudomonadati</taxon>
        <taxon>Spirochaetota</taxon>
        <taxon>Spirochaetia</taxon>
        <taxon>Spirochaetales</taxon>
        <taxon>Breznakiellaceae</taxon>
        <taxon>Breznakiella</taxon>
    </lineage>
</organism>
<dbReference type="SMART" id="SM00955">
    <property type="entry name" value="RNB"/>
    <property type="match status" value="1"/>
</dbReference>
<dbReference type="InterPro" id="IPR036388">
    <property type="entry name" value="WH-like_DNA-bd_sf"/>
</dbReference>
<dbReference type="GO" id="GO:0003723">
    <property type="term" value="F:RNA binding"/>
    <property type="evidence" value="ECO:0007669"/>
    <property type="project" value="InterPro"/>
</dbReference>
<evidence type="ECO:0000313" key="2">
    <source>
        <dbReference type="EMBL" id="QQO10802.1"/>
    </source>
</evidence>
<protein>
    <submittedName>
        <fullName evidence="2">RNB domain-containing ribonuclease</fullName>
    </submittedName>
</protein>
<evidence type="ECO:0000313" key="3">
    <source>
        <dbReference type="Proteomes" id="UP000595917"/>
    </source>
</evidence>
<dbReference type="GO" id="GO:0006402">
    <property type="term" value="P:mRNA catabolic process"/>
    <property type="evidence" value="ECO:0007669"/>
    <property type="project" value="TreeGrafter"/>
</dbReference>
<dbReference type="RefSeq" id="WP_215628107.1">
    <property type="nucleotide sequence ID" value="NZ_CP067089.2"/>
</dbReference>
<gene>
    <name evidence="2" type="ORF">JFL75_07755</name>
</gene>
<dbReference type="InterPro" id="IPR012340">
    <property type="entry name" value="NA-bd_OB-fold"/>
</dbReference>
<dbReference type="InterPro" id="IPR056404">
    <property type="entry name" value="HTH_RNase_II"/>
</dbReference>
<feature type="domain" description="RNB" evidence="1">
    <location>
        <begin position="229"/>
        <end position="502"/>
    </location>
</feature>
<keyword evidence="3" id="KW-1185">Reference proteome</keyword>
<dbReference type="AlphaFoldDB" id="A0A7T8BBP7"/>
<sequence>MVQEKSLAVYKNRPAVVLGGGDKIEILLPGGEKLKVRPKDIEIIHPGPAGSPDSYTGELPPGDIRGAWELLEGTEVPLAELADLVYGEFTPQSAWAAYSLLSEGLYFTGSPGAIRPRPAEAVAADEAKRAEKEREAGEREAFLARLKESKLILPDDRRFLQDAEALAYGKSDKSRTLRELGLAETPQEAHRLLLDSGAWTPFINPHPFRFGVSPGSAREPLADTPGEDRKDLTHLKAYAIDNEWSTDPDDAVSIEGNVLYVHVADPGSVILPESPADIEARGRGATLYLPEGTARMVAEEALPRFALGLTEVSPALTFKISLDSGGSVAEIEIFRSSVSVTRMTYAEADAAADNPDLTALTALAEANIRRRMAAGAVAIDFPEVHITVSGEHVTIEPIRQYRSADTVRECMLLAGEAAARWAVQNRVPFPYVIQETGELPAKPLAGPAGSYQLRRCMRARSLSVKPGLHGGLGLSGYSQVTSPLRRYTDLLAHQQIRAFLRGAPPIPDDELLVRLAAGEAAAGATVQAERASRQYWTAVYLMDKKGSTWTGIVLEKKGPRAAVMIPDLGLEIQAAIKTDAESNDTVSLTLGSVNLYQPETVFFSA</sequence>
<dbReference type="SUPFAM" id="SSF50249">
    <property type="entry name" value="Nucleic acid-binding proteins"/>
    <property type="match status" value="1"/>
</dbReference>
<dbReference type="Proteomes" id="UP000595917">
    <property type="component" value="Chromosome"/>
</dbReference>
<dbReference type="PANTHER" id="PTHR23355">
    <property type="entry name" value="RIBONUCLEASE"/>
    <property type="match status" value="1"/>
</dbReference>